<dbReference type="PANTHER" id="PTHR34815:SF4">
    <property type="entry name" value="N-ACETYLTRANSFERASE DOMAIN-CONTAINING PROTEIN"/>
    <property type="match status" value="1"/>
</dbReference>
<gene>
    <name evidence="3" type="ORF">E4U60_001396</name>
</gene>
<comment type="caution">
    <text evidence="3">The sequence shown here is derived from an EMBL/GenBank/DDBJ whole genome shotgun (WGS) entry which is preliminary data.</text>
</comment>
<dbReference type="Proteomes" id="UP000706124">
    <property type="component" value="Unassembled WGS sequence"/>
</dbReference>
<feature type="region of interest" description="Disordered" evidence="1">
    <location>
        <begin position="65"/>
        <end position="90"/>
    </location>
</feature>
<name>A0A9P7MCD3_9HYPO</name>
<dbReference type="OrthoDB" id="2020070at2759"/>
<keyword evidence="4" id="KW-1185">Reference proteome</keyword>
<evidence type="ECO:0000259" key="2">
    <source>
        <dbReference type="Pfam" id="PF22998"/>
    </source>
</evidence>
<dbReference type="InterPro" id="IPR016181">
    <property type="entry name" value="Acyl_CoA_acyltransferase"/>
</dbReference>
<dbReference type="SUPFAM" id="SSF55729">
    <property type="entry name" value="Acyl-CoA N-acyltransferases (Nat)"/>
    <property type="match status" value="1"/>
</dbReference>
<organism evidence="3 4">
    <name type="scientific">Claviceps pazoutovae</name>
    <dbReference type="NCBI Taxonomy" id="1649127"/>
    <lineage>
        <taxon>Eukaryota</taxon>
        <taxon>Fungi</taxon>
        <taxon>Dikarya</taxon>
        <taxon>Ascomycota</taxon>
        <taxon>Pezizomycotina</taxon>
        <taxon>Sordariomycetes</taxon>
        <taxon>Hypocreomycetidae</taxon>
        <taxon>Hypocreales</taxon>
        <taxon>Clavicipitaceae</taxon>
        <taxon>Claviceps</taxon>
    </lineage>
</organism>
<dbReference type="AlphaFoldDB" id="A0A9P7MCD3"/>
<protein>
    <recommendedName>
        <fullName evidence="2">LYC1 C-terminal domain-containing protein</fullName>
    </recommendedName>
</protein>
<dbReference type="Pfam" id="PF22998">
    <property type="entry name" value="GNAT_LYC1-like"/>
    <property type="match status" value="1"/>
</dbReference>
<feature type="domain" description="LYC1 C-terminal" evidence="2">
    <location>
        <begin position="195"/>
        <end position="402"/>
    </location>
</feature>
<feature type="compositionally biased region" description="Low complexity" evidence="1">
    <location>
        <begin position="65"/>
        <end position="84"/>
    </location>
</feature>
<sequence>MTQPMTSLVLAKATPEEKTAICLRHQPHWGSSFSPEGYLRREEGLQELSLARDGGLTVWALTQNTDANNDNDNSDNNSYNTDDAPAGRPILSSLETYRKRAIVRGTDGIVHDVTAHGVASVFTPPHHRRKGYSSKMLSLLGDELARQEAQKPGSAGFSVLFSDVGKTFYAQHQWMPFPSTHLSFSVDLSTSTSTSTSTSNTVDDRLTLITDDNLPKITQLDEQTLRQKLSRPPQPPHTIRVALLPDLPTYEWHFARTAFQARHLFGKTPSLHGALYTPPERPHSRVWMLWNHSLSGRPDSPEKNVLNVLHLALEDHDIPDRDLVAGLEAIMGVAQVQAQEWLCAKIEMWNPDERVKELMGRATKLPSELIVRETASIASLRWYGEGGVMDVEWVDNEKFEWC</sequence>
<evidence type="ECO:0000256" key="1">
    <source>
        <dbReference type="SAM" id="MobiDB-lite"/>
    </source>
</evidence>
<evidence type="ECO:0000313" key="4">
    <source>
        <dbReference type="Proteomes" id="UP000706124"/>
    </source>
</evidence>
<evidence type="ECO:0000313" key="3">
    <source>
        <dbReference type="EMBL" id="KAG5938358.1"/>
    </source>
</evidence>
<reference evidence="3 4" key="1">
    <citation type="journal article" date="2020" name="bioRxiv">
        <title>Whole genome comparisons of ergot fungi reveals the divergence and evolution of species within the genus Claviceps are the result of varying mechanisms driving genome evolution and host range expansion.</title>
        <authorList>
            <person name="Wyka S.A."/>
            <person name="Mondo S.J."/>
            <person name="Liu M."/>
            <person name="Dettman J."/>
            <person name="Nalam V."/>
            <person name="Broders K.D."/>
        </authorList>
    </citation>
    <scope>NUCLEOTIDE SEQUENCE [LARGE SCALE GENOMIC DNA]</scope>
    <source>
        <strain evidence="3 4">CCC 1485</strain>
    </source>
</reference>
<dbReference type="InterPro" id="IPR053013">
    <property type="entry name" value="LAT"/>
</dbReference>
<dbReference type="PANTHER" id="PTHR34815">
    <property type="entry name" value="LYSINE ACETYLTRANSFERASE"/>
    <property type="match status" value="1"/>
</dbReference>
<dbReference type="InterPro" id="IPR055100">
    <property type="entry name" value="GNAT_LYC1-like"/>
</dbReference>
<accession>A0A9P7MCD3</accession>
<dbReference type="Gene3D" id="3.40.630.30">
    <property type="match status" value="1"/>
</dbReference>
<proteinExistence type="predicted"/>
<dbReference type="EMBL" id="SRPO01000156">
    <property type="protein sequence ID" value="KAG5938358.1"/>
    <property type="molecule type" value="Genomic_DNA"/>
</dbReference>